<dbReference type="AlphaFoldDB" id="A0A0F9JXP7"/>
<gene>
    <name evidence="1" type="ORF">LCGC14_1771810</name>
</gene>
<sequence>MTNKTFKITTWEECSEEYEENHPVCNQCHDYNRCWLKALEGN</sequence>
<evidence type="ECO:0000313" key="1">
    <source>
        <dbReference type="EMBL" id="KKM03693.1"/>
    </source>
</evidence>
<name>A0A0F9JXP7_9ZZZZ</name>
<dbReference type="EMBL" id="LAZR01016625">
    <property type="protein sequence ID" value="KKM03693.1"/>
    <property type="molecule type" value="Genomic_DNA"/>
</dbReference>
<organism evidence="1">
    <name type="scientific">marine sediment metagenome</name>
    <dbReference type="NCBI Taxonomy" id="412755"/>
    <lineage>
        <taxon>unclassified sequences</taxon>
        <taxon>metagenomes</taxon>
        <taxon>ecological metagenomes</taxon>
    </lineage>
</organism>
<accession>A0A0F9JXP7</accession>
<comment type="caution">
    <text evidence="1">The sequence shown here is derived from an EMBL/GenBank/DDBJ whole genome shotgun (WGS) entry which is preliminary data.</text>
</comment>
<protein>
    <submittedName>
        <fullName evidence="1">Uncharacterized protein</fullName>
    </submittedName>
</protein>
<reference evidence="1" key="1">
    <citation type="journal article" date="2015" name="Nature">
        <title>Complex archaea that bridge the gap between prokaryotes and eukaryotes.</title>
        <authorList>
            <person name="Spang A."/>
            <person name="Saw J.H."/>
            <person name="Jorgensen S.L."/>
            <person name="Zaremba-Niedzwiedzka K."/>
            <person name="Martijn J."/>
            <person name="Lind A.E."/>
            <person name="van Eijk R."/>
            <person name="Schleper C."/>
            <person name="Guy L."/>
            <person name="Ettema T.J."/>
        </authorList>
    </citation>
    <scope>NUCLEOTIDE SEQUENCE</scope>
</reference>
<proteinExistence type="predicted"/>